<feature type="region of interest" description="Disordered" evidence="1">
    <location>
        <begin position="239"/>
        <end position="258"/>
    </location>
</feature>
<protein>
    <recommendedName>
        <fullName evidence="4">Hook-length control protein FliK</fullName>
    </recommendedName>
</protein>
<evidence type="ECO:0008006" key="4">
    <source>
        <dbReference type="Google" id="ProtNLM"/>
    </source>
</evidence>
<organism evidence="2 3">
    <name type="scientific">Propionispora vibrioides</name>
    <dbReference type="NCBI Taxonomy" id="112903"/>
    <lineage>
        <taxon>Bacteria</taxon>
        <taxon>Bacillati</taxon>
        <taxon>Bacillota</taxon>
        <taxon>Negativicutes</taxon>
        <taxon>Selenomonadales</taxon>
        <taxon>Sporomusaceae</taxon>
        <taxon>Propionispora</taxon>
    </lineage>
</organism>
<sequence>MRVSNLSPGQLPAPAELEGQANVSATAQPQAQAETNTPGLQVQLLIHEALETLLSNLGGTVENSQLLLASLPDSLQQEVRQILQQAAPDTGAISRGMSTLVQLPKNLAEQLQNIVQTLQGTLYLEEQLTPDIWNTLAEKTETVLATVRQNPPQLPPQTAPVTEPPAAAQDNLPAQSAMQNQPVEPNNTVETGAFRQPALQPLPESVAKTVLPVPEGGQEPQQAAKLTITAEPNMQPATATPLDEATRPPVPPTSKPVTDWPAKAWQVLANNEQDRESVLAAVRQLAAEFQDLPAKEQTAGKQILLTLLNQPAGDAGEDIQPLLLAVKQLQTEISRTSGESRTVLPEPAAGEMAGKTSSPAAVVPAGLAAAQEAEVWTAATITKVAKDILDGGEIPDEFPATRLETLDVTAAEHQELQKAVNYLQDFLPQTVRQAAVTHNLPELPDLWLMFKFSEASKWKELPAETLQKAIRTIQELSATVQDSQAALPEKTNTANTMSFTIPIYFGDGSTVYPAYVRIYHEQQGTGGYKREAQPETWLRIFFDTNHLGRVDAMFHLYQGNLLSVRTEFSTDEAATAFRDIVAQVRSALGELPLTLTDFSVRIIPGETA</sequence>
<dbReference type="Proteomes" id="UP000198847">
    <property type="component" value="Unassembled WGS sequence"/>
</dbReference>
<evidence type="ECO:0000313" key="2">
    <source>
        <dbReference type="EMBL" id="SEO55664.1"/>
    </source>
</evidence>
<keyword evidence="3" id="KW-1185">Reference proteome</keyword>
<dbReference type="STRING" id="112903.SAMN04490178_1035"/>
<dbReference type="EMBL" id="FODY01000003">
    <property type="protein sequence ID" value="SEO55664.1"/>
    <property type="molecule type" value="Genomic_DNA"/>
</dbReference>
<evidence type="ECO:0000313" key="3">
    <source>
        <dbReference type="Proteomes" id="UP000198847"/>
    </source>
</evidence>
<dbReference type="AlphaFoldDB" id="A0A1H8QP51"/>
<accession>A0A1H8QP51</accession>
<evidence type="ECO:0000256" key="1">
    <source>
        <dbReference type="SAM" id="MobiDB-lite"/>
    </source>
</evidence>
<gene>
    <name evidence="2" type="ORF">SAMN04490178_1035</name>
</gene>
<proteinExistence type="predicted"/>
<name>A0A1H8QP51_9FIRM</name>
<dbReference type="OrthoDB" id="1672732at2"/>
<dbReference type="RefSeq" id="WP_091743990.1">
    <property type="nucleotide sequence ID" value="NZ_FODY01000003.1"/>
</dbReference>
<reference evidence="2 3" key="1">
    <citation type="submission" date="2016-10" db="EMBL/GenBank/DDBJ databases">
        <authorList>
            <person name="de Groot N.N."/>
        </authorList>
    </citation>
    <scope>NUCLEOTIDE SEQUENCE [LARGE SCALE GENOMIC DNA]</scope>
    <source>
        <strain evidence="2 3">DSM 13305</strain>
    </source>
</reference>